<sequence length="80" mass="8123">MYANAVENARHGLDRGTPMQLPSSTSNDGSSRVERGVSRPASIDVSSRSPEVGSPATTCGCTCACCLEKCAVGSSVNSGT</sequence>
<dbReference type="EMBL" id="JH795859">
    <property type="protein sequence ID" value="EJU03941.1"/>
    <property type="molecule type" value="Genomic_DNA"/>
</dbReference>
<accession>M5G117</accession>
<dbReference type="HOGENOM" id="CLU_2596508_0_0_1"/>
<organism evidence="2 3">
    <name type="scientific">Dacryopinax primogenitus (strain DJM 731)</name>
    <name type="common">Brown rot fungus</name>
    <dbReference type="NCBI Taxonomy" id="1858805"/>
    <lineage>
        <taxon>Eukaryota</taxon>
        <taxon>Fungi</taxon>
        <taxon>Dikarya</taxon>
        <taxon>Basidiomycota</taxon>
        <taxon>Agaricomycotina</taxon>
        <taxon>Dacrymycetes</taxon>
        <taxon>Dacrymycetales</taxon>
        <taxon>Dacrymycetaceae</taxon>
        <taxon>Dacryopinax</taxon>
    </lineage>
</organism>
<keyword evidence="3" id="KW-1185">Reference proteome</keyword>
<dbReference type="RefSeq" id="XP_040630835.1">
    <property type="nucleotide sequence ID" value="XM_040772339.1"/>
</dbReference>
<evidence type="ECO:0000256" key="1">
    <source>
        <dbReference type="SAM" id="MobiDB-lite"/>
    </source>
</evidence>
<feature type="compositionally biased region" description="Polar residues" evidence="1">
    <location>
        <begin position="20"/>
        <end position="30"/>
    </location>
</feature>
<proteinExistence type="predicted"/>
<evidence type="ECO:0000313" key="2">
    <source>
        <dbReference type="EMBL" id="EJU03941.1"/>
    </source>
</evidence>
<evidence type="ECO:0000313" key="3">
    <source>
        <dbReference type="Proteomes" id="UP000030653"/>
    </source>
</evidence>
<feature type="region of interest" description="Disordered" evidence="1">
    <location>
        <begin position="1"/>
        <end position="57"/>
    </location>
</feature>
<protein>
    <submittedName>
        <fullName evidence="2">Uncharacterized protein</fullName>
    </submittedName>
</protein>
<dbReference type="Proteomes" id="UP000030653">
    <property type="component" value="Unassembled WGS sequence"/>
</dbReference>
<dbReference type="STRING" id="1858805.M5G117"/>
<gene>
    <name evidence="2" type="ORF">DACRYDRAFT_21323</name>
</gene>
<name>M5G117_DACPD</name>
<feature type="non-terminal residue" evidence="2">
    <location>
        <position position="80"/>
    </location>
</feature>
<reference evidence="2 3" key="1">
    <citation type="journal article" date="2012" name="Science">
        <title>The Paleozoic origin of enzymatic lignin decomposition reconstructed from 31 fungal genomes.</title>
        <authorList>
            <person name="Floudas D."/>
            <person name="Binder M."/>
            <person name="Riley R."/>
            <person name="Barry K."/>
            <person name="Blanchette R.A."/>
            <person name="Henrissat B."/>
            <person name="Martinez A.T."/>
            <person name="Otillar R."/>
            <person name="Spatafora J.W."/>
            <person name="Yadav J.S."/>
            <person name="Aerts A."/>
            <person name="Benoit I."/>
            <person name="Boyd A."/>
            <person name="Carlson A."/>
            <person name="Copeland A."/>
            <person name="Coutinho P.M."/>
            <person name="de Vries R.P."/>
            <person name="Ferreira P."/>
            <person name="Findley K."/>
            <person name="Foster B."/>
            <person name="Gaskell J."/>
            <person name="Glotzer D."/>
            <person name="Gorecki P."/>
            <person name="Heitman J."/>
            <person name="Hesse C."/>
            <person name="Hori C."/>
            <person name="Igarashi K."/>
            <person name="Jurgens J.A."/>
            <person name="Kallen N."/>
            <person name="Kersten P."/>
            <person name="Kohler A."/>
            <person name="Kuees U."/>
            <person name="Kumar T.K.A."/>
            <person name="Kuo A."/>
            <person name="LaButti K."/>
            <person name="Larrondo L.F."/>
            <person name="Lindquist E."/>
            <person name="Ling A."/>
            <person name="Lombard V."/>
            <person name="Lucas S."/>
            <person name="Lundell T."/>
            <person name="Martin R."/>
            <person name="McLaughlin D.J."/>
            <person name="Morgenstern I."/>
            <person name="Morin E."/>
            <person name="Murat C."/>
            <person name="Nagy L.G."/>
            <person name="Nolan M."/>
            <person name="Ohm R.A."/>
            <person name="Patyshakuliyeva A."/>
            <person name="Rokas A."/>
            <person name="Ruiz-Duenas F.J."/>
            <person name="Sabat G."/>
            <person name="Salamov A."/>
            <person name="Samejima M."/>
            <person name="Schmutz J."/>
            <person name="Slot J.C."/>
            <person name="St John F."/>
            <person name="Stenlid J."/>
            <person name="Sun H."/>
            <person name="Sun S."/>
            <person name="Syed K."/>
            <person name="Tsang A."/>
            <person name="Wiebenga A."/>
            <person name="Young D."/>
            <person name="Pisabarro A."/>
            <person name="Eastwood D.C."/>
            <person name="Martin F."/>
            <person name="Cullen D."/>
            <person name="Grigoriev I.V."/>
            <person name="Hibbett D.S."/>
        </authorList>
    </citation>
    <scope>NUCLEOTIDE SEQUENCE [LARGE SCALE GENOMIC DNA]</scope>
    <source>
        <strain evidence="2 3">DJM-731 SS1</strain>
    </source>
</reference>
<dbReference type="AlphaFoldDB" id="M5G117"/>
<dbReference type="GeneID" id="63687401"/>